<dbReference type="InterPro" id="IPR009010">
    <property type="entry name" value="Asp_de-COase-like_dom_sf"/>
</dbReference>
<dbReference type="InterPro" id="IPR006656">
    <property type="entry name" value="Mopterin_OxRdtase"/>
</dbReference>
<evidence type="ECO:0000256" key="1">
    <source>
        <dbReference type="ARBA" id="ARBA00001942"/>
    </source>
</evidence>
<dbReference type="InterPro" id="IPR041957">
    <property type="entry name" value="CT_Nitrate-R-NapA-like"/>
</dbReference>
<evidence type="ECO:0000256" key="5">
    <source>
        <dbReference type="ARBA" id="ARBA00022505"/>
    </source>
</evidence>
<evidence type="ECO:0000256" key="8">
    <source>
        <dbReference type="ARBA" id="ARBA00023004"/>
    </source>
</evidence>
<evidence type="ECO:0000256" key="3">
    <source>
        <dbReference type="ARBA" id="ARBA00008747"/>
    </source>
</evidence>
<evidence type="ECO:0000256" key="10">
    <source>
        <dbReference type="ARBA" id="ARBA00023063"/>
    </source>
</evidence>
<protein>
    <submittedName>
        <fullName evidence="13">Nitrate reductase catalytic subunit</fullName>
    </submittedName>
</protein>
<evidence type="ECO:0000259" key="12">
    <source>
        <dbReference type="PROSITE" id="PS51669"/>
    </source>
</evidence>
<dbReference type="InterPro" id="IPR006963">
    <property type="entry name" value="Mopterin_OxRdtase_4Fe-4S_dom"/>
</dbReference>
<dbReference type="PANTHER" id="PTHR43105">
    <property type="entry name" value="RESPIRATORY NITRATE REDUCTASE"/>
    <property type="match status" value="1"/>
</dbReference>
<dbReference type="SUPFAM" id="SSF50692">
    <property type="entry name" value="ADC-like"/>
    <property type="match status" value="1"/>
</dbReference>
<dbReference type="Gene3D" id="3.40.50.740">
    <property type="match status" value="1"/>
</dbReference>
<dbReference type="Pfam" id="PF00384">
    <property type="entry name" value="Molybdopterin"/>
    <property type="match status" value="1"/>
</dbReference>
<dbReference type="OrthoDB" id="9805142at2"/>
<feature type="domain" description="4Fe-4S Mo/W bis-MGD-type" evidence="12">
    <location>
        <begin position="2"/>
        <end position="70"/>
    </location>
</feature>
<reference evidence="13" key="2">
    <citation type="journal article" date="2019" name="Genome Biol. Evol.">
        <title>Day and night: Metabolic profiles and evolutionary relationships of six axenic non-marine cyanobacteria.</title>
        <authorList>
            <person name="Will S.E."/>
            <person name="Henke P."/>
            <person name="Boedeker C."/>
            <person name="Huang S."/>
            <person name="Brinkmann H."/>
            <person name="Rohde M."/>
            <person name="Jarek M."/>
            <person name="Friedl T."/>
            <person name="Seufert S."/>
            <person name="Schumacher M."/>
            <person name="Overmann J."/>
            <person name="Neumann-Schaal M."/>
            <person name="Petersen J."/>
        </authorList>
    </citation>
    <scope>NUCLEOTIDE SEQUENCE [LARGE SCALE GENOMIC DNA]</scope>
    <source>
        <strain evidence="13">PCC 7102</strain>
    </source>
</reference>
<dbReference type="InterPro" id="IPR006657">
    <property type="entry name" value="MoPterin_dinucl-bd_dom"/>
</dbReference>
<keyword evidence="10" id="KW-0534">Nitrate assimilation</keyword>
<evidence type="ECO:0000313" key="14">
    <source>
        <dbReference type="Proteomes" id="UP000271624"/>
    </source>
</evidence>
<dbReference type="Gene3D" id="2.40.40.20">
    <property type="match status" value="1"/>
</dbReference>
<keyword evidence="8" id="KW-0408">Iron</keyword>
<dbReference type="RefSeq" id="WP_127084970.1">
    <property type="nucleotide sequence ID" value="NZ_RSCL01000020.1"/>
</dbReference>
<dbReference type="Pfam" id="PF04879">
    <property type="entry name" value="Molybdop_Fe4S4"/>
    <property type="match status" value="1"/>
</dbReference>
<evidence type="ECO:0000256" key="11">
    <source>
        <dbReference type="SAM" id="MobiDB-lite"/>
    </source>
</evidence>
<keyword evidence="7" id="KW-0560">Oxidoreductase</keyword>
<evidence type="ECO:0000313" key="13">
    <source>
        <dbReference type="EMBL" id="RUT01267.1"/>
    </source>
</evidence>
<dbReference type="GO" id="GO:0042128">
    <property type="term" value="P:nitrate assimilation"/>
    <property type="evidence" value="ECO:0007669"/>
    <property type="project" value="UniProtKB-KW"/>
</dbReference>
<dbReference type="GO" id="GO:0051539">
    <property type="term" value="F:4 iron, 4 sulfur cluster binding"/>
    <property type="evidence" value="ECO:0007669"/>
    <property type="project" value="UniProtKB-KW"/>
</dbReference>
<dbReference type="FunFam" id="3.40.228.10:FF:000002">
    <property type="entry name" value="Formate dehydrogenase subunit alpha"/>
    <property type="match status" value="1"/>
</dbReference>
<evidence type="ECO:0000256" key="4">
    <source>
        <dbReference type="ARBA" id="ARBA00022485"/>
    </source>
</evidence>
<evidence type="ECO:0000256" key="7">
    <source>
        <dbReference type="ARBA" id="ARBA00023002"/>
    </source>
</evidence>
<dbReference type="Proteomes" id="UP000271624">
    <property type="component" value="Unassembled WGS sequence"/>
</dbReference>
<gene>
    <name evidence="13" type="primary">narB</name>
    <name evidence="13" type="ORF">DSM106972_068180</name>
</gene>
<dbReference type="InterPro" id="IPR050123">
    <property type="entry name" value="Prok_molybdopt-oxidoreductase"/>
</dbReference>
<dbReference type="AlphaFoldDB" id="A0A433V599"/>
<keyword evidence="5" id="KW-0500">Molybdenum</keyword>
<evidence type="ECO:0000256" key="2">
    <source>
        <dbReference type="ARBA" id="ARBA00001966"/>
    </source>
</evidence>
<dbReference type="CDD" id="cd02791">
    <property type="entry name" value="MopB_CT_Nitrate-R-NapA-like"/>
    <property type="match status" value="1"/>
</dbReference>
<accession>A0A433V599</accession>
<dbReference type="CDD" id="cd02754">
    <property type="entry name" value="MopB_Nitrate-R-NapA-like"/>
    <property type="match status" value="1"/>
</dbReference>
<dbReference type="PANTHER" id="PTHR43105:SF9">
    <property type="entry name" value="NADPH-FE(3+) OXIDOREDUCTASE SUBUNIT ALPHA"/>
    <property type="match status" value="1"/>
</dbReference>
<comment type="cofactor">
    <cofactor evidence="1">
        <name>Mo-bis(molybdopterin guanine dinucleotide)</name>
        <dbReference type="ChEBI" id="CHEBI:60539"/>
    </cofactor>
</comment>
<keyword evidence="4" id="KW-0004">4Fe-4S</keyword>
<dbReference type="FunFam" id="2.40.40.20:FF:000005">
    <property type="entry name" value="Periplasmic nitrate reductase"/>
    <property type="match status" value="1"/>
</dbReference>
<dbReference type="Gene3D" id="3.40.228.10">
    <property type="entry name" value="Dimethylsulfoxide Reductase, domain 2"/>
    <property type="match status" value="1"/>
</dbReference>
<dbReference type="Gene3D" id="2.20.25.90">
    <property type="entry name" value="ADC-like domains"/>
    <property type="match status" value="1"/>
</dbReference>
<dbReference type="PROSITE" id="PS51669">
    <property type="entry name" value="4FE4S_MOW_BIS_MGD"/>
    <property type="match status" value="1"/>
</dbReference>
<organism evidence="13 14">
    <name type="scientific">Dulcicalothrix desertica PCC 7102</name>
    <dbReference type="NCBI Taxonomy" id="232991"/>
    <lineage>
        <taxon>Bacteria</taxon>
        <taxon>Bacillati</taxon>
        <taxon>Cyanobacteriota</taxon>
        <taxon>Cyanophyceae</taxon>
        <taxon>Nostocales</taxon>
        <taxon>Calotrichaceae</taxon>
        <taxon>Dulcicalothrix</taxon>
    </lineage>
</organism>
<reference evidence="13" key="1">
    <citation type="submission" date="2018-12" db="EMBL/GenBank/DDBJ databases">
        <authorList>
            <person name="Will S."/>
            <person name="Neumann-Schaal M."/>
            <person name="Henke P."/>
        </authorList>
    </citation>
    <scope>NUCLEOTIDE SEQUENCE</scope>
    <source>
        <strain evidence="13">PCC 7102</strain>
    </source>
</reference>
<comment type="similarity">
    <text evidence="3">Belongs to the prokaryotic molybdopterin-containing oxidoreductase family. NasA/NapA/NarB subfamily.</text>
</comment>
<dbReference type="Pfam" id="PF01568">
    <property type="entry name" value="Molydop_binding"/>
    <property type="match status" value="1"/>
</dbReference>
<dbReference type="GO" id="GO:0016491">
    <property type="term" value="F:oxidoreductase activity"/>
    <property type="evidence" value="ECO:0007669"/>
    <property type="project" value="UniProtKB-KW"/>
</dbReference>
<dbReference type="SMART" id="SM00926">
    <property type="entry name" value="Molybdop_Fe4S4"/>
    <property type="match status" value="1"/>
</dbReference>
<dbReference type="EMBL" id="RSCL01000020">
    <property type="protein sequence ID" value="RUT01267.1"/>
    <property type="molecule type" value="Genomic_DNA"/>
</dbReference>
<evidence type="ECO:0000256" key="6">
    <source>
        <dbReference type="ARBA" id="ARBA00022723"/>
    </source>
</evidence>
<feature type="region of interest" description="Disordered" evidence="11">
    <location>
        <begin position="23"/>
        <end position="51"/>
    </location>
</feature>
<dbReference type="GO" id="GO:0016020">
    <property type="term" value="C:membrane"/>
    <property type="evidence" value="ECO:0007669"/>
    <property type="project" value="TreeGrafter"/>
</dbReference>
<name>A0A433V599_9CYAN</name>
<keyword evidence="6" id="KW-0479">Metal-binding</keyword>
<proteinExistence type="inferred from homology"/>
<dbReference type="GO" id="GO:0043546">
    <property type="term" value="F:molybdopterin cofactor binding"/>
    <property type="evidence" value="ECO:0007669"/>
    <property type="project" value="InterPro"/>
</dbReference>
<feature type="compositionally biased region" description="Basic and acidic residues" evidence="11">
    <location>
        <begin position="30"/>
        <end position="48"/>
    </location>
</feature>
<dbReference type="PROSITE" id="PS00551">
    <property type="entry name" value="MOLYBDOPTERIN_PROK_1"/>
    <property type="match status" value="1"/>
</dbReference>
<keyword evidence="9" id="KW-0411">Iron-sulfur</keyword>
<comment type="cofactor">
    <cofactor evidence="2">
        <name>[4Fe-4S] cluster</name>
        <dbReference type="ChEBI" id="CHEBI:49883"/>
    </cofactor>
</comment>
<dbReference type="SUPFAM" id="SSF53706">
    <property type="entry name" value="Formate dehydrogenase/DMSO reductase, domains 1-3"/>
    <property type="match status" value="1"/>
</dbReference>
<keyword evidence="14" id="KW-1185">Reference proteome</keyword>
<dbReference type="GO" id="GO:0046872">
    <property type="term" value="F:metal ion binding"/>
    <property type="evidence" value="ECO:0007669"/>
    <property type="project" value="UniProtKB-KW"/>
</dbReference>
<comment type="caution">
    <text evidence="13">The sequence shown here is derived from an EMBL/GenBank/DDBJ whole genome shotgun (WGS) entry which is preliminary data.</text>
</comment>
<dbReference type="InterPro" id="IPR027467">
    <property type="entry name" value="MopterinOxRdtase_cofactor_BS"/>
</dbReference>
<sequence>MTESTKTLCPYCGVGCGLEVSPPAQHGKATNRDHEGNPIWRVRGDKTHPSSQGMVCVKGATIAESLDKNRLHFPMVRNSLNEKFRRATWEEAFDLITKRIQQVLQTQGSEAICMYGSGQFQTEDYYVAQKLMKGCIGSNNFDANSRLCMSSAVSGYIQSFGSDGPPCCYDDLELTDCAFLIGTNAAECHPIAFNRLAKYHKRNRKVKMIVVDPRRTQTAEAADLHLAIRPGTDIDLMNGMAHLLMRWGCLDTGFIDECTSNFPAFAEVIRHYSPDVVARTCGITIQDLATAARYWADSKNVLSLWSMGVNQSSEGTAKVRTIINLHLMTGQIGRPGSGPFSLTGQPNAMGGREAGGLSHLLPGYRLIKNPQHRAEVEEFWGIKPGKISPLPGLTAWDMITGLETGDVGLLWVAATNPAVSMPDIERTKAALLKSPFTIYQDAYYPTETAAYAHVLLPAAQWGEKTGVMTNSERVVTLCQSFRPAPGEAKADWEIFAEVGRRLGYVGEFAFANSAHVYNEFTQLTLGRPCDVTGISHEKLKQSPIQWPYPDNSDECKVLSAELRSNTQHSALSTRYSKRLYTDLRFATPDGRAKFGAYYSRGLAEPPDPDYPFILTTGRLYGHWHTQTRTGRIEKIRQMHPEPFIEIHPRDASSLNITENSYVEVGSRRGSARFKAKITRAIAPGTVFVPMHWGALWAENAEANAMTHPISCPDSLQPELKACAVSLALVKINLPITHYQLEPSEC</sequence>
<evidence type="ECO:0000256" key="9">
    <source>
        <dbReference type="ARBA" id="ARBA00023014"/>
    </source>
</evidence>